<gene>
    <name evidence="2" type="ordered locus">Jden_0149</name>
</gene>
<evidence type="ECO:0000313" key="3">
    <source>
        <dbReference type="Proteomes" id="UP000000628"/>
    </source>
</evidence>
<dbReference type="InterPro" id="IPR002397">
    <property type="entry name" value="Cyt_P450_B"/>
</dbReference>
<dbReference type="GO" id="GO:0020037">
    <property type="term" value="F:heme binding"/>
    <property type="evidence" value="ECO:0007669"/>
    <property type="project" value="InterPro"/>
</dbReference>
<reference evidence="2 3" key="1">
    <citation type="journal article" date="2009" name="Stand. Genomic Sci.">
        <title>Complete genome sequence of Jonesia denitrificans type strain (Prevot 55134).</title>
        <authorList>
            <person name="Pukall R."/>
            <person name="Gehrich-Schroter G."/>
            <person name="Lapidus A."/>
            <person name="Nolan M."/>
            <person name="Glavina Del Rio T."/>
            <person name="Lucas S."/>
            <person name="Chen F."/>
            <person name="Tice H."/>
            <person name="Pitluck S."/>
            <person name="Cheng J.F."/>
            <person name="Copeland A."/>
            <person name="Saunders E."/>
            <person name="Brettin T."/>
            <person name="Detter J.C."/>
            <person name="Bruce D."/>
            <person name="Goodwin L."/>
            <person name="Pati A."/>
            <person name="Ivanova N."/>
            <person name="Mavromatis K."/>
            <person name="Ovchinnikova G."/>
            <person name="Chen A."/>
            <person name="Palaniappan K."/>
            <person name="Land M."/>
            <person name="Hauser L."/>
            <person name="Chang Y.J."/>
            <person name="Jeffries C.D."/>
            <person name="Chain P."/>
            <person name="Goker M."/>
            <person name="Bristow J."/>
            <person name="Eisen J.A."/>
            <person name="Markowitz V."/>
            <person name="Hugenholtz P."/>
            <person name="Kyrpides N.C."/>
            <person name="Klenk H.P."/>
            <person name="Han C."/>
        </authorList>
    </citation>
    <scope>NUCLEOTIDE SEQUENCE [LARGE SCALE GENOMIC DNA]</scope>
    <source>
        <strain evidence="3">ATCC 14870 / DSM 20603 / BCRC 15368 / CIP 55.134 / JCM 11481 / NBRC 15587 / NCTC 10816 / Prevot 55134</strain>
    </source>
</reference>
<evidence type="ECO:0000313" key="2">
    <source>
        <dbReference type="EMBL" id="ACV07824.1"/>
    </source>
</evidence>
<dbReference type="PANTHER" id="PTHR46696">
    <property type="entry name" value="P450, PUTATIVE (EUROFUNG)-RELATED"/>
    <property type="match status" value="1"/>
</dbReference>
<dbReference type="EMBL" id="CP001706">
    <property type="protein sequence ID" value="ACV07824.1"/>
    <property type="molecule type" value="Genomic_DNA"/>
</dbReference>
<sequence length="383" mass="42449">MTHRVFPGLRDLDDITTTTAIPQCPVKHSPSGQHFVLGHPEVTQAAAAPDTFSASVSPRVSVPNSMDGAEHAAYRTIIDSYFTAARMATFEPTCRAITRDLMSQLTFSAPTDVMDTLAQPFANRVQTAFMGWPTTLQRPLEEWVRKNHAATRAQDRAAMIRVATEFDGYIVEQLQVRRNNPTMTDVTADLVRETRDGVPLTDEQLVSLIRNWTVGELATIAASVGIIVAWLAAHPRESAQVRDLHALGLDMAVVSDEILRLHSPFLASRRRTTTDTTVAEDMIAAESRVNLMWATANLDPRAFPNPLDFDPLRNQDANVLYGHGTHYCPGKPLAHLELRIILDELFTHTTHITPAWDGDLPRQALYPTAGFTEVPVILHRTHG</sequence>
<evidence type="ECO:0000256" key="1">
    <source>
        <dbReference type="ARBA" id="ARBA00010617"/>
    </source>
</evidence>
<name>C7QYH7_JONDD</name>
<dbReference type="InterPro" id="IPR036396">
    <property type="entry name" value="Cyt_P450_sf"/>
</dbReference>
<dbReference type="HOGENOM" id="CLU_033716_0_1_11"/>
<dbReference type="GO" id="GO:0016705">
    <property type="term" value="F:oxidoreductase activity, acting on paired donors, with incorporation or reduction of molecular oxygen"/>
    <property type="evidence" value="ECO:0007669"/>
    <property type="project" value="InterPro"/>
</dbReference>
<dbReference type="RefSeq" id="WP_012805929.1">
    <property type="nucleotide sequence ID" value="NC_013174.1"/>
</dbReference>
<dbReference type="AlphaFoldDB" id="C7QYH7"/>
<dbReference type="PANTHER" id="PTHR46696:SF6">
    <property type="entry name" value="P450, PUTATIVE (EUROFUNG)-RELATED"/>
    <property type="match status" value="1"/>
</dbReference>
<dbReference type="GO" id="GO:0004497">
    <property type="term" value="F:monooxygenase activity"/>
    <property type="evidence" value="ECO:0007669"/>
    <property type="project" value="InterPro"/>
</dbReference>
<dbReference type="STRING" id="471856.Jden_0149"/>
<dbReference type="Pfam" id="PF00067">
    <property type="entry name" value="p450"/>
    <property type="match status" value="1"/>
</dbReference>
<dbReference type="CDD" id="cd11079">
    <property type="entry name" value="Cyp_unk"/>
    <property type="match status" value="1"/>
</dbReference>
<organism evidence="2 3">
    <name type="scientific">Jonesia denitrificans (strain ATCC 14870 / DSM 20603 / BCRC 15368 / CIP 55.134 / JCM 11481 / NBRC 15587 / NCTC 10816 / Prevot 55134)</name>
    <name type="common">Listeria denitrificans</name>
    <dbReference type="NCBI Taxonomy" id="471856"/>
    <lineage>
        <taxon>Bacteria</taxon>
        <taxon>Bacillati</taxon>
        <taxon>Actinomycetota</taxon>
        <taxon>Actinomycetes</taxon>
        <taxon>Micrococcales</taxon>
        <taxon>Jonesiaceae</taxon>
        <taxon>Jonesia</taxon>
    </lineage>
</organism>
<proteinExistence type="inferred from homology"/>
<dbReference type="KEGG" id="jde:Jden_0149"/>
<dbReference type="eggNOG" id="COG2124">
    <property type="taxonomic scope" value="Bacteria"/>
</dbReference>
<dbReference type="InterPro" id="IPR001128">
    <property type="entry name" value="Cyt_P450"/>
</dbReference>
<comment type="similarity">
    <text evidence="1">Belongs to the cytochrome P450 family.</text>
</comment>
<keyword evidence="3" id="KW-1185">Reference proteome</keyword>
<protein>
    <submittedName>
        <fullName evidence="2">Cytochrome P450</fullName>
    </submittedName>
</protein>
<dbReference type="PRINTS" id="PR00359">
    <property type="entry name" value="BP450"/>
</dbReference>
<dbReference type="Gene3D" id="1.10.630.10">
    <property type="entry name" value="Cytochrome P450"/>
    <property type="match status" value="1"/>
</dbReference>
<dbReference type="Proteomes" id="UP000000628">
    <property type="component" value="Chromosome"/>
</dbReference>
<dbReference type="OrthoDB" id="502624at2"/>
<dbReference type="GO" id="GO:0005506">
    <property type="term" value="F:iron ion binding"/>
    <property type="evidence" value="ECO:0007669"/>
    <property type="project" value="InterPro"/>
</dbReference>
<dbReference type="SUPFAM" id="SSF48264">
    <property type="entry name" value="Cytochrome P450"/>
    <property type="match status" value="1"/>
</dbReference>
<accession>C7QYH7</accession>